<organism evidence="2 3">
    <name type="scientific">Thermogutta terrifontis</name>
    <dbReference type="NCBI Taxonomy" id="1331910"/>
    <lineage>
        <taxon>Bacteria</taxon>
        <taxon>Pseudomonadati</taxon>
        <taxon>Planctomycetota</taxon>
        <taxon>Planctomycetia</taxon>
        <taxon>Pirellulales</taxon>
        <taxon>Thermoguttaceae</taxon>
        <taxon>Thermogutta</taxon>
    </lineage>
</organism>
<dbReference type="InterPro" id="IPR045269">
    <property type="entry name" value="Atg1-like"/>
</dbReference>
<keyword evidence="2" id="KW-0723">Serine/threonine-protein kinase</keyword>
<dbReference type="SMART" id="SM00220">
    <property type="entry name" value="S_TKc"/>
    <property type="match status" value="1"/>
</dbReference>
<proteinExistence type="predicted"/>
<dbReference type="CDD" id="cd14014">
    <property type="entry name" value="STKc_PknB_like"/>
    <property type="match status" value="1"/>
</dbReference>
<dbReference type="Gene3D" id="1.10.510.10">
    <property type="entry name" value="Transferase(Phosphotransferase) domain 1"/>
    <property type="match status" value="1"/>
</dbReference>
<dbReference type="InterPro" id="IPR000719">
    <property type="entry name" value="Prot_kinase_dom"/>
</dbReference>
<dbReference type="Gene3D" id="3.30.200.20">
    <property type="entry name" value="Phosphorylase Kinase, domain 1"/>
    <property type="match status" value="1"/>
</dbReference>
<accession>A0A286REP9</accession>
<dbReference type="AlphaFoldDB" id="A0A286REP9"/>
<reference evidence="2 3" key="1">
    <citation type="journal article" name="Front. Microbiol.">
        <title>Sugar Metabolism of the First Thermophilic Planctomycete Thermogutta terrifontis: Comparative Genomic and Transcriptomic Approaches.</title>
        <authorList>
            <person name="Elcheninov A.G."/>
            <person name="Menzel P."/>
            <person name="Gudbergsdottir S.R."/>
            <person name="Slesarev A.I."/>
            <person name="Kadnikov V.V."/>
            <person name="Krogh A."/>
            <person name="Bonch-Osmolovskaya E.A."/>
            <person name="Peng X."/>
            <person name="Kublanov I.V."/>
        </authorList>
    </citation>
    <scope>NUCLEOTIDE SEQUENCE [LARGE SCALE GENOMIC DNA]</scope>
    <source>
        <strain evidence="2 3">R1</strain>
    </source>
</reference>
<dbReference type="GO" id="GO:0005737">
    <property type="term" value="C:cytoplasm"/>
    <property type="evidence" value="ECO:0007669"/>
    <property type="project" value="TreeGrafter"/>
</dbReference>
<protein>
    <submittedName>
        <fullName evidence="2">Serine/threonine protein kinase</fullName>
    </submittedName>
</protein>
<keyword evidence="2" id="KW-0808">Transferase</keyword>
<dbReference type="InterPro" id="IPR011009">
    <property type="entry name" value="Kinase-like_dom_sf"/>
</dbReference>
<dbReference type="PANTHER" id="PTHR24348">
    <property type="entry name" value="SERINE/THREONINE-PROTEIN KINASE UNC-51-RELATED"/>
    <property type="match status" value="1"/>
</dbReference>
<dbReference type="GO" id="GO:0005524">
    <property type="term" value="F:ATP binding"/>
    <property type="evidence" value="ECO:0007669"/>
    <property type="project" value="InterPro"/>
</dbReference>
<name>A0A286REP9_9BACT</name>
<evidence type="ECO:0000259" key="1">
    <source>
        <dbReference type="PROSITE" id="PS50011"/>
    </source>
</evidence>
<keyword evidence="3" id="KW-1185">Reference proteome</keyword>
<evidence type="ECO:0000313" key="3">
    <source>
        <dbReference type="Proteomes" id="UP000215086"/>
    </source>
</evidence>
<sequence length="326" mass="37107">MQGFPGQPRPAASNRVLTIGPNEQGIVTATVSGHPVTSAATFIGPYRLINPVYFGATTQLWQAYHDATHRYIALKFLQEKFRTDREQIRSLRWEYQVASQFDDERIIKIYEFNIDKGIPYLAMEWFSGGNMKSLIRRGLPEYAHLVRKIIFQCIEGVSYLHRQGYVHRDIKPENFLVSNQGDVKLIDFALCRKMAPRILWYLRPKAKIQGTCSYMSPEQILNKPLDGRADLYSLACTIFELVCGKPPFTGQNQTELLNKHLKAAPPPPEAYNPNLTPEFSRILQKALAKRPADRFKTIGEFAGALYDVQIFKEPPVGEVTPEMVSV</sequence>
<dbReference type="InterPro" id="IPR008271">
    <property type="entry name" value="Ser/Thr_kinase_AS"/>
</dbReference>
<gene>
    <name evidence="2" type="ORF">THTE_1837</name>
</gene>
<dbReference type="EMBL" id="CP018477">
    <property type="protein sequence ID" value="ASV74439.1"/>
    <property type="molecule type" value="Genomic_DNA"/>
</dbReference>
<dbReference type="SUPFAM" id="SSF56112">
    <property type="entry name" value="Protein kinase-like (PK-like)"/>
    <property type="match status" value="1"/>
</dbReference>
<dbReference type="Proteomes" id="UP000215086">
    <property type="component" value="Chromosome"/>
</dbReference>
<dbReference type="KEGG" id="ttf:THTE_1837"/>
<dbReference type="GO" id="GO:0004674">
    <property type="term" value="F:protein serine/threonine kinase activity"/>
    <property type="evidence" value="ECO:0007669"/>
    <property type="project" value="UniProtKB-KW"/>
</dbReference>
<dbReference type="Pfam" id="PF00069">
    <property type="entry name" value="Pkinase"/>
    <property type="match status" value="1"/>
</dbReference>
<dbReference type="PROSITE" id="PS50011">
    <property type="entry name" value="PROTEIN_KINASE_DOM"/>
    <property type="match status" value="1"/>
</dbReference>
<feature type="domain" description="Protein kinase" evidence="1">
    <location>
        <begin position="46"/>
        <end position="306"/>
    </location>
</feature>
<dbReference type="PROSITE" id="PS00108">
    <property type="entry name" value="PROTEIN_KINASE_ST"/>
    <property type="match status" value="1"/>
</dbReference>
<keyword evidence="2" id="KW-0418">Kinase</keyword>
<evidence type="ECO:0000313" key="2">
    <source>
        <dbReference type="EMBL" id="ASV74439.1"/>
    </source>
</evidence>